<gene>
    <name evidence="8" type="ORF">L0668_18785</name>
</gene>
<organism evidence="8 9">
    <name type="scientific">Paraglaciecola algarum</name>
    <dbReference type="NCBI Taxonomy" id="3050085"/>
    <lineage>
        <taxon>Bacteria</taxon>
        <taxon>Pseudomonadati</taxon>
        <taxon>Pseudomonadota</taxon>
        <taxon>Gammaproteobacteria</taxon>
        <taxon>Alteromonadales</taxon>
        <taxon>Alteromonadaceae</taxon>
        <taxon>Paraglaciecola</taxon>
    </lineage>
</organism>
<keyword evidence="4" id="KW-0805">Transcription regulation</keyword>
<reference evidence="8 9" key="1">
    <citation type="submission" date="2022-01" db="EMBL/GenBank/DDBJ databases">
        <title>Paraglaciecola sp. G1-23.</title>
        <authorList>
            <person name="Jin M.S."/>
            <person name="Han D.M."/>
            <person name="Kim H.M."/>
            <person name="Jeon C.O."/>
        </authorList>
    </citation>
    <scope>NUCLEOTIDE SEQUENCE [LARGE SCALE GENOMIC DNA]</scope>
    <source>
        <strain evidence="8 9">G1-23</strain>
    </source>
</reference>
<evidence type="ECO:0000256" key="6">
    <source>
        <dbReference type="ARBA" id="ARBA00029628"/>
    </source>
</evidence>
<evidence type="ECO:0000256" key="5">
    <source>
        <dbReference type="ARBA" id="ARBA00023163"/>
    </source>
</evidence>
<evidence type="ECO:0000256" key="3">
    <source>
        <dbReference type="ARBA" id="ARBA00022491"/>
    </source>
</evidence>
<evidence type="ECO:0000256" key="1">
    <source>
        <dbReference type="ARBA" id="ARBA00005230"/>
    </source>
</evidence>
<evidence type="ECO:0000256" key="4">
    <source>
        <dbReference type="ARBA" id="ARBA00023015"/>
    </source>
</evidence>
<name>A0ABS9DB33_9ALTE</name>
<protein>
    <recommendedName>
        <fullName evidence="2">Toxin CcdB</fullName>
    </recommendedName>
    <alternativeName>
        <fullName evidence="7">Cytotoxic protein CcdB</fullName>
    </alternativeName>
    <alternativeName>
        <fullName evidence="6">Protein LetD</fullName>
    </alternativeName>
</protein>
<keyword evidence="9" id="KW-1185">Reference proteome</keyword>
<accession>A0ABS9DB33</accession>
<evidence type="ECO:0000256" key="7">
    <source>
        <dbReference type="ARBA" id="ARBA00033135"/>
    </source>
</evidence>
<comment type="similarity">
    <text evidence="1">Belongs to the CcdB toxin family.</text>
</comment>
<keyword evidence="5" id="KW-0804">Transcription</keyword>
<dbReference type="EMBL" id="JAKGAS010000015">
    <property type="protein sequence ID" value="MCF2950165.1"/>
    <property type="molecule type" value="Genomic_DNA"/>
</dbReference>
<dbReference type="SUPFAM" id="SSF50118">
    <property type="entry name" value="Cell growth inhibitor/plasmid maintenance toxic component"/>
    <property type="match status" value="1"/>
</dbReference>
<keyword evidence="3" id="KW-0678">Repressor</keyword>
<dbReference type="RefSeq" id="WP_235314266.1">
    <property type="nucleotide sequence ID" value="NZ_JAKGAS010000015.1"/>
</dbReference>
<dbReference type="Proteomes" id="UP001521137">
    <property type="component" value="Unassembled WGS sequence"/>
</dbReference>
<dbReference type="Gene3D" id="2.30.30.110">
    <property type="match status" value="1"/>
</dbReference>
<evidence type="ECO:0000313" key="9">
    <source>
        <dbReference type="Proteomes" id="UP001521137"/>
    </source>
</evidence>
<dbReference type="Pfam" id="PF01845">
    <property type="entry name" value="CcdB"/>
    <property type="match status" value="1"/>
</dbReference>
<dbReference type="InterPro" id="IPR011067">
    <property type="entry name" value="Plasmid_toxin/cell-grow_inhib"/>
</dbReference>
<proteinExistence type="inferred from homology"/>
<sequence>MIHQFGVYQYSTQPVVVITNTIFNDVESILVAPLKEQRSTYITNIQIAVKLDSKDYLVDLLDLATVTKSRLKPSFEQNLKQYRNEIKSGIDLLIDGF</sequence>
<dbReference type="InterPro" id="IPR002712">
    <property type="entry name" value="CcdB"/>
</dbReference>
<evidence type="ECO:0000256" key="2">
    <source>
        <dbReference type="ARBA" id="ARBA00015075"/>
    </source>
</evidence>
<evidence type="ECO:0000313" key="8">
    <source>
        <dbReference type="EMBL" id="MCF2950165.1"/>
    </source>
</evidence>
<comment type="caution">
    <text evidence="8">The sequence shown here is derived from an EMBL/GenBank/DDBJ whole genome shotgun (WGS) entry which is preliminary data.</text>
</comment>